<reference evidence="3" key="1">
    <citation type="submission" date="2023-04" db="EMBL/GenBank/DDBJ databases">
        <title>Four porcine-derived lactic acid bacteria strains analyses and their evaluation as potential probiotics based on genomics.</title>
        <authorList>
            <person name="Niu D."/>
        </authorList>
    </citation>
    <scope>NUCLEOTIDE SEQUENCE</scope>
    <source>
        <strain evidence="3">ZSA5</strain>
    </source>
</reference>
<dbReference type="GO" id="GO:0016757">
    <property type="term" value="F:glycosyltransferase activity"/>
    <property type="evidence" value="ECO:0007669"/>
    <property type="project" value="UniProtKB-KW"/>
</dbReference>
<keyword evidence="3" id="KW-0328">Glycosyltransferase</keyword>
<evidence type="ECO:0000259" key="2">
    <source>
        <dbReference type="Pfam" id="PF00534"/>
    </source>
</evidence>
<dbReference type="AlphaFoldDB" id="A0AAX3X4E5"/>
<dbReference type="PANTHER" id="PTHR46401">
    <property type="entry name" value="GLYCOSYLTRANSFERASE WBBK-RELATED"/>
    <property type="match status" value="1"/>
</dbReference>
<evidence type="ECO:0000313" key="3">
    <source>
        <dbReference type="EMBL" id="WII28398.1"/>
    </source>
</evidence>
<dbReference type="SUPFAM" id="SSF53756">
    <property type="entry name" value="UDP-Glycosyltransferase/glycogen phosphorylase"/>
    <property type="match status" value="1"/>
</dbReference>
<dbReference type="Gene3D" id="3.40.50.2000">
    <property type="entry name" value="Glycogen Phosphorylase B"/>
    <property type="match status" value="2"/>
</dbReference>
<dbReference type="CDD" id="cd03801">
    <property type="entry name" value="GT4_PimA-like"/>
    <property type="match status" value="1"/>
</dbReference>
<dbReference type="Pfam" id="PF00534">
    <property type="entry name" value="Glycos_transf_1"/>
    <property type="match status" value="1"/>
</dbReference>
<dbReference type="PANTHER" id="PTHR46401:SF2">
    <property type="entry name" value="GLYCOSYLTRANSFERASE WBBK-RELATED"/>
    <property type="match status" value="1"/>
</dbReference>
<accession>A0AAX3X4E5</accession>
<name>A0AAX3X4E5_9LACO</name>
<dbReference type="EMBL" id="CP123971">
    <property type="protein sequence ID" value="WII28398.1"/>
    <property type="molecule type" value="Genomic_DNA"/>
</dbReference>
<feature type="domain" description="Glycosyl transferase family 1" evidence="2">
    <location>
        <begin position="214"/>
        <end position="384"/>
    </location>
</feature>
<evidence type="ECO:0000313" key="4">
    <source>
        <dbReference type="Proteomes" id="UP001231316"/>
    </source>
</evidence>
<evidence type="ECO:0000256" key="1">
    <source>
        <dbReference type="ARBA" id="ARBA00022679"/>
    </source>
</evidence>
<sequence length="407" mass="46646">MEKVLILTSDSNTGYPVPATKGGAVSELVENIIDSNEKNPVFNFELVSIYEEKAEKKAKKYNYTKFHWCTPRTIVNSLDKVIFKIAKLLLKERSKSFKSMLALIQYILFARKILKNNTYDKVIIENTMLLFWTVRGLKKYQGKYYYHAHNLPSTNAFLKKTLLNTTKVLTVSEFVKKRVSAGKTKFPKFDNKKIVVFQNRIDLNNFRILNNFETEKLQQKFGLNKTDKVILFAGRISWEKGIDKLIDAVKKINSNNIKILIVGSTLHGENKVRKTKYIKKLEDKIHDLNSKIIFTGYISYEIMPVVYNLADIAVLPSMWEEPAGLTPLEAMACGTPVITTDSGGIPEYVGKSAVVLKRNTNLVSDIARNITNLLNDKELYELYRSEGLSRVQLYNSNNYAEELRKIL</sequence>
<dbReference type="Proteomes" id="UP001231316">
    <property type="component" value="Chromosome"/>
</dbReference>
<protein>
    <submittedName>
        <fullName evidence="3">Glycosyltransferase family 4 protein</fullName>
        <ecNumber evidence="3">2.4.-.-</ecNumber>
    </submittedName>
</protein>
<dbReference type="InterPro" id="IPR001296">
    <property type="entry name" value="Glyco_trans_1"/>
</dbReference>
<gene>
    <name evidence="3" type="ORF">QFE45_08475</name>
</gene>
<organism evidence="3 4">
    <name type="scientific">Ligilactobacillus salivarius</name>
    <dbReference type="NCBI Taxonomy" id="1624"/>
    <lineage>
        <taxon>Bacteria</taxon>
        <taxon>Bacillati</taxon>
        <taxon>Bacillota</taxon>
        <taxon>Bacilli</taxon>
        <taxon>Lactobacillales</taxon>
        <taxon>Lactobacillaceae</taxon>
        <taxon>Ligilactobacillus</taxon>
    </lineage>
</organism>
<keyword evidence="1 3" id="KW-0808">Transferase</keyword>
<dbReference type="RefSeq" id="WP_011476423.1">
    <property type="nucleotide sequence ID" value="NZ_CP123971.1"/>
</dbReference>
<proteinExistence type="predicted"/>
<dbReference type="EC" id="2.4.-.-" evidence="3"/>